<evidence type="ECO:0000313" key="1">
    <source>
        <dbReference type="EMBL" id="ERJ31044.1"/>
    </source>
</evidence>
<sequence>MSNIWHKLLAVLAWCFAKSVESRMVGCIFAPKFDRFCEILLINF</sequence>
<dbReference type="EMBL" id="ANNJ01000020">
    <property type="protein sequence ID" value="ERJ31044.1"/>
    <property type="molecule type" value="Genomic_DNA"/>
</dbReference>
<gene>
    <name evidence="1" type="ORF">UNSW2_1006</name>
</gene>
<reference evidence="1 2" key="1">
    <citation type="journal article" date="2013" name="BMC Genomics">
        <title>Comparative genomics of Campylobacter concisus isolates reveals genetic diversity and provides insights into disease association.</title>
        <authorList>
            <person name="Deshpande N.P."/>
            <person name="Kaakoush N.O."/>
            <person name="Wilkins M.R."/>
            <person name="Mitchell H.M."/>
        </authorList>
    </citation>
    <scope>NUCLEOTIDE SEQUENCE [LARGE SCALE GENOMIC DNA]</scope>
    <source>
        <strain evidence="1 2">UNSW2</strain>
    </source>
</reference>
<proteinExistence type="predicted"/>
<accession>U2GSN8</accession>
<organism evidence="1 2">
    <name type="scientific">Campylobacter concisus UNSW2</name>
    <dbReference type="NCBI Taxonomy" id="1242965"/>
    <lineage>
        <taxon>Bacteria</taxon>
        <taxon>Pseudomonadati</taxon>
        <taxon>Campylobacterota</taxon>
        <taxon>Epsilonproteobacteria</taxon>
        <taxon>Campylobacterales</taxon>
        <taxon>Campylobacteraceae</taxon>
        <taxon>Campylobacter</taxon>
    </lineage>
</organism>
<dbReference type="AlphaFoldDB" id="U2GSN8"/>
<protein>
    <submittedName>
        <fullName evidence="1">Uncharacterized protein</fullName>
    </submittedName>
</protein>
<name>U2GSN8_9BACT</name>
<comment type="caution">
    <text evidence="1">The sequence shown here is derived from an EMBL/GenBank/DDBJ whole genome shotgun (WGS) entry which is preliminary data.</text>
</comment>
<dbReference type="Proteomes" id="UP000016625">
    <property type="component" value="Unassembled WGS sequence"/>
</dbReference>
<dbReference type="PATRIC" id="fig|1242965.3.peg.1778"/>
<evidence type="ECO:0000313" key="2">
    <source>
        <dbReference type="Proteomes" id="UP000016625"/>
    </source>
</evidence>